<dbReference type="EMBL" id="VCIZ01000020">
    <property type="protein sequence ID" value="TSP09894.1"/>
    <property type="molecule type" value="Genomic_DNA"/>
</dbReference>
<keyword evidence="3" id="KW-1185">Reference proteome</keyword>
<reference evidence="2" key="3">
    <citation type="submission" date="2022-05" db="EMBL/GenBank/DDBJ databases">
        <authorList>
            <person name="Kunte H.-J."/>
        </authorList>
    </citation>
    <scope>NUCLEOTIDE SEQUENCE</scope>
    <source>
        <strain evidence="2">G5</strain>
    </source>
</reference>
<reference evidence="2" key="2">
    <citation type="journal article" date="2022" name="Microbiol. Resour. Announc.">
        <title>Genome Sequence of Cupriavidus campinensis Strain G5, a Member of a Bacterial Consortium Capable of Polyethylene Degradation.</title>
        <authorList>
            <person name="Schneider B."/>
            <person name="Pfeiffer F."/>
            <person name="Dyall-Smith M."/>
            <person name="Kunte H.J."/>
        </authorList>
    </citation>
    <scope>NUCLEOTIDE SEQUENCE</scope>
    <source>
        <strain evidence="2">G5</strain>
    </source>
</reference>
<dbReference type="RefSeq" id="WP_144202308.1">
    <property type="nucleotide sequence ID" value="NZ_CAJPVH010000001.1"/>
</dbReference>
<evidence type="ECO:0000313" key="3">
    <source>
        <dbReference type="Proteomes" id="UP000318943"/>
    </source>
</evidence>
<reference evidence="1 3" key="1">
    <citation type="submission" date="2019-05" db="EMBL/GenBank/DDBJ databases">
        <title>Whole genome sequence analysis of Cupriavidus campinensis S14E4C strain.</title>
        <authorList>
            <person name="Abbaszade G."/>
            <person name="Szabo A."/>
            <person name="Toumi M."/>
            <person name="Toth E."/>
        </authorList>
    </citation>
    <scope>NUCLEOTIDE SEQUENCE [LARGE SCALE GENOMIC DNA]</scope>
    <source>
        <strain evidence="1 3">S14E4C</strain>
    </source>
</reference>
<sequence length="103" mass="11016">MSLPTLDLALELDPADVFGSLEWVLANARRTGLTLQALRFDANAAQGVRFSASAPVPELLHVFVRRIGHGVEVRIVDAEFGDDIDSLDGLASVTLPEPVALHA</sequence>
<evidence type="ECO:0000313" key="2">
    <source>
        <dbReference type="EMBL" id="URF07985.1"/>
    </source>
</evidence>
<gene>
    <name evidence="1" type="ORF">FGG12_25545</name>
    <name evidence="2" type="ORF">M5D45_22790</name>
</gene>
<proteinExistence type="predicted"/>
<dbReference type="KEGG" id="ccam:M5D45_22790"/>
<name>A0AAE9I7Z7_9BURK</name>
<evidence type="ECO:0000313" key="1">
    <source>
        <dbReference type="EMBL" id="TSP09894.1"/>
    </source>
</evidence>
<dbReference type="AlphaFoldDB" id="A0AAE9I7Z7"/>
<protein>
    <submittedName>
        <fullName evidence="2">AsnC family transcriptional regulator</fullName>
    </submittedName>
</protein>
<accession>A0AAE9I7Z7</accession>
<organism evidence="2 4">
    <name type="scientific">Cupriavidus campinensis</name>
    <dbReference type="NCBI Taxonomy" id="151783"/>
    <lineage>
        <taxon>Bacteria</taxon>
        <taxon>Pseudomonadati</taxon>
        <taxon>Pseudomonadota</taxon>
        <taxon>Betaproteobacteria</taxon>
        <taxon>Burkholderiales</taxon>
        <taxon>Burkholderiaceae</taxon>
        <taxon>Cupriavidus</taxon>
    </lineage>
</organism>
<dbReference type="EMBL" id="CP097331">
    <property type="protein sequence ID" value="URF07985.1"/>
    <property type="molecule type" value="Genomic_DNA"/>
</dbReference>
<dbReference type="Proteomes" id="UP001056132">
    <property type="component" value="Chromosome 2"/>
</dbReference>
<evidence type="ECO:0000313" key="4">
    <source>
        <dbReference type="Proteomes" id="UP001056132"/>
    </source>
</evidence>
<dbReference type="Proteomes" id="UP000318943">
    <property type="component" value="Unassembled WGS sequence"/>
</dbReference>